<reference evidence="1 2" key="1">
    <citation type="submission" date="2020-05" db="EMBL/GenBank/DDBJ databases">
        <authorList>
            <person name="Petersen J."/>
            <person name="Sayavedra L."/>
        </authorList>
    </citation>
    <scope>NUCLEOTIDE SEQUENCE [LARGE SCALE GENOMIC DNA]</scope>
    <source>
        <strain evidence="1">B thermophilus SOXS</strain>
    </source>
</reference>
<dbReference type="Proteomes" id="UP000643672">
    <property type="component" value="Unassembled WGS sequence"/>
</dbReference>
<sequence length="872" mass="96317">MQPYINNFKMSQVGDTLNMTVTFDRKVNKLNPSDADVYSLLHIGNEQVLGTLDSDSHKNEVTIYFNVSDKDGKYDVSKKNLTTMLEHKFVGEADGVPFVGNWSAKAVQQFVEVFAKNPEVVHLDKDKHEQLDLPDVVETTSTNDRVGPDEVTHKIINFYGELYKEGFVAFKVQFDNALNAANNQVFKNIISVNGDFVNATFSVSKGSDIAYLVYNFDGEHAGNVSLSLKGLNSALQWITMGKDAGTKFTGTWTENAQVQFDKLSDGVITIPVNVNIIDTIEDTTNKTDESGYKITNFYGALYDEGLVRFKVQFDDDLKPVDDRVFENIIAVNGNFVDAVFNIPKNSSVAYLVYNFNGKQTGDISLDFKGLNSALQWATMGEDAGTEFTGVWTENAKIQFDELSENAISIPNNTTDDTVYKIINFYGTLHDEGFVAFKVQFDNDLKPVDDQVFENIVAVNGNFVDAVFNIPKNSSVAYLVYNFDGKQTGDISLDFKGLNSALQWATMGEDAGTEFTGVWTENAKIQFDELSENAITIPDNKETDEITHKIINFYGELHDEGFDEDFVTFKVQFDNDLKPVGDQVFENIVAVNGNFVDVVFNIPKNSSVAYLIYNLDGEHTGDVSLNFKGLNSALQWATMGEDANIDFTEVWTENAQAQFNKLSDGAIAIPAANIDTMDDIEDKTDESEYKIINFYGELYDEGFITFKVQFNNTLNAVDGQVFKDIISVNGDSVDAVFNVSKGSDIAYLAYNFDGKHTGGVSLNLEGLNSALQWITMGEEDTNANFTGVWTKNAQTQFNELSNDAITIPAGEGSVEYGADKDSGSKINVNDVLPEKGVFGGDFIAPETPPDCNSAPGENVLALEFPPISSVELL</sequence>
<protein>
    <submittedName>
        <fullName evidence="1">Uncharacterized protein</fullName>
    </submittedName>
</protein>
<gene>
    <name evidence="1" type="ORF">THERMOS_317</name>
</gene>
<keyword evidence="2" id="KW-1185">Reference proteome</keyword>
<proteinExistence type="predicted"/>
<dbReference type="EMBL" id="CAESAQ020000021">
    <property type="protein sequence ID" value="CAB5495583.1"/>
    <property type="molecule type" value="Genomic_DNA"/>
</dbReference>
<organism evidence="1 2">
    <name type="scientific">Bathymodiolus thermophilus thioautotrophic gill symbiont</name>
    <dbReference type="NCBI Taxonomy" id="2360"/>
    <lineage>
        <taxon>Bacteria</taxon>
        <taxon>Pseudomonadati</taxon>
        <taxon>Pseudomonadota</taxon>
        <taxon>Gammaproteobacteria</taxon>
        <taxon>sulfur-oxidizing symbionts</taxon>
    </lineage>
</organism>
<name>A0A8H8XBB1_9GAMM</name>
<evidence type="ECO:0000313" key="1">
    <source>
        <dbReference type="EMBL" id="CAB5495583.1"/>
    </source>
</evidence>
<dbReference type="RefSeq" id="WP_202762596.1">
    <property type="nucleotide sequence ID" value="NZ_CAESAQ020000021.1"/>
</dbReference>
<comment type="caution">
    <text evidence="1">The sequence shown here is derived from an EMBL/GenBank/DDBJ whole genome shotgun (WGS) entry which is preliminary data.</text>
</comment>
<accession>A0A8H8XBB1</accession>
<dbReference type="AlphaFoldDB" id="A0A8H8XBB1"/>
<evidence type="ECO:0000313" key="2">
    <source>
        <dbReference type="Proteomes" id="UP000643672"/>
    </source>
</evidence>